<accession>C9LHK9</accession>
<sequence length="108" mass="12435">MSGSVVRCQRQRLFRAFTDKKGQGGKPFRRQSPHFHFIAGSILAIKPCLSQSLPFYATETKTTDPTERRIKKMSDMREAGKKKKLKLNSLTYGIRIKSKITVQEEQME</sequence>
<reference evidence="1" key="1">
    <citation type="submission" date="2009-09" db="EMBL/GenBank/DDBJ databases">
        <authorList>
            <person name="Weinstock G."/>
            <person name="Sodergren E."/>
            <person name="Clifton S."/>
            <person name="Fulton L."/>
            <person name="Fulton B."/>
            <person name="Courtney L."/>
            <person name="Fronick C."/>
            <person name="Harrison M."/>
            <person name="Strong C."/>
            <person name="Farmer C."/>
            <person name="Delahaunty K."/>
            <person name="Markovic C."/>
            <person name="Hall O."/>
            <person name="Minx P."/>
            <person name="Tomlinson C."/>
            <person name="Mitreva M."/>
            <person name="Nelson J."/>
            <person name="Hou S."/>
            <person name="Wollam A."/>
            <person name="Pepin K.H."/>
            <person name="Johnson M."/>
            <person name="Bhonagiri V."/>
            <person name="Nash W.E."/>
            <person name="Warren W."/>
            <person name="Chinwalla A."/>
            <person name="Mardis E.R."/>
            <person name="Wilson R.K."/>
        </authorList>
    </citation>
    <scope>NUCLEOTIDE SEQUENCE [LARGE SCALE GENOMIC DNA]</scope>
    <source>
        <strain evidence="1">ATCC 51259</strain>
    </source>
</reference>
<protein>
    <submittedName>
        <fullName evidence="1">Uncharacterized protein</fullName>
    </submittedName>
</protein>
<dbReference type="Proteomes" id="UP000003460">
    <property type="component" value="Unassembled WGS sequence"/>
</dbReference>
<dbReference type="EMBL" id="ACIJ02000021">
    <property type="protein sequence ID" value="EEX71363.1"/>
    <property type="molecule type" value="Genomic_DNA"/>
</dbReference>
<keyword evidence="2" id="KW-1185">Reference proteome</keyword>
<gene>
    <name evidence="1" type="ORF">GCWU000325_01674</name>
</gene>
<evidence type="ECO:0000313" key="1">
    <source>
        <dbReference type="EMBL" id="EEX71363.1"/>
    </source>
</evidence>
<dbReference type="AlphaFoldDB" id="C9LHK9"/>
<evidence type="ECO:0000313" key="2">
    <source>
        <dbReference type="Proteomes" id="UP000003460"/>
    </source>
</evidence>
<name>C9LHK9_9BACT</name>
<comment type="caution">
    <text evidence="1">The sequence shown here is derived from an EMBL/GenBank/DDBJ whole genome shotgun (WGS) entry which is preliminary data.</text>
</comment>
<dbReference type="HOGENOM" id="CLU_2194588_0_0_10"/>
<organism evidence="1 2">
    <name type="scientific">Alloprevotella tannerae ATCC 51259</name>
    <dbReference type="NCBI Taxonomy" id="626522"/>
    <lineage>
        <taxon>Bacteria</taxon>
        <taxon>Pseudomonadati</taxon>
        <taxon>Bacteroidota</taxon>
        <taxon>Bacteroidia</taxon>
        <taxon>Bacteroidales</taxon>
        <taxon>Prevotellaceae</taxon>
        <taxon>Alloprevotella</taxon>
    </lineage>
</organism>
<proteinExistence type="predicted"/>